<dbReference type="AlphaFoldDB" id="A0A4R2GLC7"/>
<keyword evidence="3" id="KW-1185">Reference proteome</keyword>
<evidence type="ECO:0000313" key="3">
    <source>
        <dbReference type="Proteomes" id="UP000295221"/>
    </source>
</evidence>
<dbReference type="InterPro" id="IPR026444">
    <property type="entry name" value="Secre_tail"/>
</dbReference>
<comment type="caution">
    <text evidence="2">The sequence shown here is derived from an EMBL/GenBank/DDBJ whole genome shotgun (WGS) entry which is preliminary data.</text>
</comment>
<proteinExistence type="predicted"/>
<protein>
    <submittedName>
        <fullName evidence="2">Putative secreted protein (Por secretion system target)</fullName>
    </submittedName>
</protein>
<evidence type="ECO:0000313" key="2">
    <source>
        <dbReference type="EMBL" id="TCO09775.1"/>
    </source>
</evidence>
<organism evidence="2 3">
    <name type="scientific">Natronoflexus pectinivorans</name>
    <dbReference type="NCBI Taxonomy" id="682526"/>
    <lineage>
        <taxon>Bacteria</taxon>
        <taxon>Pseudomonadati</taxon>
        <taxon>Bacteroidota</taxon>
        <taxon>Bacteroidia</taxon>
        <taxon>Marinilabiliales</taxon>
        <taxon>Marinilabiliaceae</taxon>
        <taxon>Natronoflexus</taxon>
    </lineage>
</organism>
<gene>
    <name evidence="2" type="ORF">EV194_102201</name>
</gene>
<feature type="domain" description="Secretion system C-terminal sorting" evidence="1">
    <location>
        <begin position="483"/>
        <end position="551"/>
    </location>
</feature>
<name>A0A4R2GLC7_9BACT</name>
<dbReference type="RefSeq" id="WP_132432562.1">
    <property type="nucleotide sequence ID" value="NZ_SLWK01000002.1"/>
</dbReference>
<dbReference type="Pfam" id="PF18962">
    <property type="entry name" value="Por_Secre_tail"/>
    <property type="match status" value="1"/>
</dbReference>
<dbReference type="Proteomes" id="UP000295221">
    <property type="component" value="Unassembled WGS sequence"/>
</dbReference>
<evidence type="ECO:0000259" key="1">
    <source>
        <dbReference type="Pfam" id="PF18962"/>
    </source>
</evidence>
<sequence>MSSLLKHSFIAIFVNIAFSLYAEDRIQNPIIYGTPDAYQNYFVFNSGDHPEILNWRVDIYKIIREGDSENYELVESQFSRDGENYLRINPQRFEDPSTQKLFKVYGQNSSGETIAEDQWIEKAMYPATEWVPVCYSICNGRTYAYKIEILEEYNMNTGQPLNNGYSAVRINGSYGTYTYDEDDNIYSPLYRYMNFTEWESLKANSQSTQHDPNAYLNWNTFAHYDVSWSVFNQNNQQLDGVKLMKIPNSTTGNYRDMNNQWIVDDVYAIQKALGHYKDYQEMVAIIQVSAESVCGELVSQNPDVEIGLFNNHANTWLDLDPAITCNGTGYDNPPTDWDVGSTGNWMSMYKKAIDFIPPPNVGGNSDFGDIFEWMEFIFDEFPISDNNTGVYWWPGDDIRTIQFYQVSGSRDDRTDFSTPITIHQDDLFDSEGAPKNHSFPINNGLYSLVLHTETNISLPYIFEVVGSVQTSVNSLKQNNKYNIYPNPSNGIYTIEVSQKSSVRVFNISGQLVHSSEIHEGKTQISMEHLPGGLYNIVIYNDSYRVEDKLIISKN</sequence>
<reference evidence="2 3" key="1">
    <citation type="submission" date="2019-03" db="EMBL/GenBank/DDBJ databases">
        <title>Genomic Encyclopedia of Type Strains, Phase IV (KMG-IV): sequencing the most valuable type-strain genomes for metagenomic binning, comparative biology and taxonomic classification.</title>
        <authorList>
            <person name="Goeker M."/>
        </authorList>
    </citation>
    <scope>NUCLEOTIDE SEQUENCE [LARGE SCALE GENOMIC DNA]</scope>
    <source>
        <strain evidence="2 3">DSM 24179</strain>
    </source>
</reference>
<dbReference type="OrthoDB" id="9762009at2"/>
<dbReference type="EMBL" id="SLWK01000002">
    <property type="protein sequence ID" value="TCO09775.1"/>
    <property type="molecule type" value="Genomic_DNA"/>
</dbReference>
<dbReference type="NCBIfam" id="TIGR04183">
    <property type="entry name" value="Por_Secre_tail"/>
    <property type="match status" value="1"/>
</dbReference>
<accession>A0A4R2GLC7</accession>